<dbReference type="InterPro" id="IPR002347">
    <property type="entry name" value="SDR_fam"/>
</dbReference>
<dbReference type="GO" id="GO:0016491">
    <property type="term" value="F:oxidoreductase activity"/>
    <property type="evidence" value="ECO:0007669"/>
    <property type="project" value="UniProtKB-KW"/>
</dbReference>
<dbReference type="Gene3D" id="3.40.50.720">
    <property type="entry name" value="NAD(P)-binding Rossmann-like Domain"/>
    <property type="match status" value="1"/>
</dbReference>
<accession>A0A836ZTM1</accession>
<comment type="caution">
    <text evidence="3">The sequence shown here is derived from an EMBL/GenBank/DDBJ whole genome shotgun (WGS) entry which is preliminary data.</text>
</comment>
<dbReference type="NCBIfam" id="NF005559">
    <property type="entry name" value="PRK07231.1"/>
    <property type="match status" value="1"/>
</dbReference>
<dbReference type="RefSeq" id="WP_017116713.1">
    <property type="nucleotide sequence ID" value="NZ_AKBN02000002.1"/>
</dbReference>
<dbReference type="InterPro" id="IPR036291">
    <property type="entry name" value="NAD(P)-bd_dom_sf"/>
</dbReference>
<comment type="similarity">
    <text evidence="1">Belongs to the short-chain dehydrogenases/reductases (SDR) family.</text>
</comment>
<dbReference type="PROSITE" id="PS00061">
    <property type="entry name" value="ADH_SHORT"/>
    <property type="match status" value="1"/>
</dbReference>
<dbReference type="CDD" id="cd05233">
    <property type="entry name" value="SDR_c"/>
    <property type="match status" value="1"/>
</dbReference>
<dbReference type="PRINTS" id="PR00080">
    <property type="entry name" value="SDRFAMILY"/>
</dbReference>
<dbReference type="InterPro" id="IPR020904">
    <property type="entry name" value="Sc_DH/Rdtase_CS"/>
</dbReference>
<dbReference type="AlphaFoldDB" id="A0A836ZTM1"/>
<evidence type="ECO:0000256" key="1">
    <source>
        <dbReference type="ARBA" id="ARBA00006484"/>
    </source>
</evidence>
<dbReference type="EMBL" id="AKBN01000224">
    <property type="protein sequence ID" value="KFA03265.1"/>
    <property type="molecule type" value="Genomic_DNA"/>
</dbReference>
<proteinExistence type="inferred from homology"/>
<dbReference type="FunFam" id="3.40.50.720:FF:000084">
    <property type="entry name" value="Short-chain dehydrogenase reductase"/>
    <property type="match status" value="1"/>
</dbReference>
<keyword evidence="2" id="KW-0560">Oxidoreductase</keyword>
<evidence type="ECO:0000313" key="3">
    <source>
        <dbReference type="EMBL" id="KFA03265.1"/>
    </source>
</evidence>
<evidence type="ECO:0000256" key="2">
    <source>
        <dbReference type="ARBA" id="ARBA00023002"/>
    </source>
</evidence>
<protein>
    <submittedName>
        <fullName evidence="3">Short-chain dehydrogenase</fullName>
    </submittedName>
</protein>
<organism evidence="3">
    <name type="scientific">Xanthomonas vasicola pv. vasculorum NCPPB 890</name>
    <dbReference type="NCBI Taxonomy" id="1184265"/>
    <lineage>
        <taxon>Bacteria</taxon>
        <taxon>Pseudomonadati</taxon>
        <taxon>Pseudomonadota</taxon>
        <taxon>Gammaproteobacteria</taxon>
        <taxon>Lysobacterales</taxon>
        <taxon>Lysobacteraceae</taxon>
        <taxon>Xanthomonas</taxon>
    </lineage>
</organism>
<dbReference type="PANTHER" id="PTHR43639">
    <property type="entry name" value="OXIDOREDUCTASE, SHORT-CHAIN DEHYDROGENASE/REDUCTASE FAMILY (AFU_ORTHOLOGUE AFUA_5G02870)"/>
    <property type="match status" value="1"/>
</dbReference>
<name>A0A836ZTM1_XANVA</name>
<dbReference type="PRINTS" id="PR00081">
    <property type="entry name" value="GDHRDH"/>
</dbReference>
<sequence>MSGSLDGKVAIVTGATTGIGRGIAVAFARAGAQVVVGDIIRMPRPGSFDERPDLSTADLIAEIGGSAIFVDYDVTRREAAQAAIEAALASFGRLDIMVNNAGIGIVGKRFHEFSDADFDRTIDVNIKGMWFGMQEAAKHFISAGGGSIINMLSTAAIRQPPMQAIYNMSKAAAAQMTRSAALEYGRYNIRVNGICPTMVTTSLTRELTDNAPLMNYIVGTIALGRFAEVSDVANVATFFASDAAAFLSGVLLPVDGAENPPLYMLGDAP</sequence>
<dbReference type="Pfam" id="PF13561">
    <property type="entry name" value="adh_short_C2"/>
    <property type="match status" value="1"/>
</dbReference>
<gene>
    <name evidence="3" type="ORF">A11K_0104625</name>
</gene>
<reference evidence="3" key="1">
    <citation type="submission" date="2012-05" db="EMBL/GenBank/DDBJ databases">
        <authorList>
            <person name="Studholme D.J."/>
            <person name="Wasukira A."/>
            <person name="Grant M."/>
        </authorList>
    </citation>
    <scope>NUCLEOTIDE SEQUENCE [LARGE SCALE GENOMIC DNA]</scope>
    <source>
        <strain evidence="3">NCPPB 890</strain>
    </source>
</reference>
<dbReference type="PANTHER" id="PTHR43639:SF1">
    <property type="entry name" value="SHORT-CHAIN DEHYDROGENASE_REDUCTASE FAMILY PROTEIN"/>
    <property type="match status" value="1"/>
</dbReference>
<dbReference type="SUPFAM" id="SSF51735">
    <property type="entry name" value="NAD(P)-binding Rossmann-fold domains"/>
    <property type="match status" value="1"/>
</dbReference>